<dbReference type="HOGENOM" id="CLU_010727_0_0_3"/>
<keyword evidence="6 9" id="KW-1133">Transmembrane helix</keyword>
<feature type="domain" description="ArnT-like N-terminal" evidence="10">
    <location>
        <begin position="121"/>
        <end position="262"/>
    </location>
</feature>
<keyword evidence="2" id="KW-1003">Cell membrane</keyword>
<dbReference type="PANTHER" id="PTHR33908:SF11">
    <property type="entry name" value="MEMBRANE PROTEIN"/>
    <property type="match status" value="1"/>
</dbReference>
<sequence length="865" mass="98563">MTLEIRPSGLGSQILLESTTMKHNRPPAELIGVGLIWLVVAVSDRLWFRMDRSVPAWDQADYLNEALNYWQVWQHPQWFSGDWWTQMWMMSPKIPPLTYLLTIPFQNLLGIGPDQTNGVHLLFSAILFASVYGLGTLLFNRSVGFWATALCAILPGLYQHRLQFLLDYPLTAMVTLSFYSLTLWWFSGLSNSDKKLTHSWRWAILFGLTFGLALLTKQTALFFLFTPLLWVTIGVLKHRQWNRFLQLFAALLLSIAIIFPWARTNWLLMLTSGKRATLDSAIAEGDPALNTLDAWTYYFKLLPAHVSFPLLIIPIIGLLFYIIKHYSLSWDQQHHPFDHFSKLQLNWISLKWLGIFWWGGYLISSLNINKDFRYTLPLLPVLAIVLAYFLTLFPQSWGRQIRWGTLGLGIILMMFNLWPIGSYPVRQVIRTLNPGNEHHVYLGNPWPHEQVISAMIASQPYLKSNLGVLPSTPEINQHNLNYYGSLKGSQVHGRQVGTNKNHVLQDVRSMSWFVTKTGQQGSVDRVQNAQEMTMQTLEISPEFKLNKQWLLPDNSFLNLYERIIPFVEVLPLKESIPKIELERVLIPSQAPPGVPVPVTYQWRGSLQELQQGIVILNWKLTNPNPKGLSVLIHDHGIGTGQLYGDAPDQSYQVIERMAMLPLVNLIPGNYQLEATYLNRETGESYNINTPDVTLKIDPKAAPMVAPELDLVTQLRLLIVNLPAGIKGLDPIFAQVGRINQYDPTQDYTIQAEKALEYRLKQEPNRLDFAYNLALANVLQQDAEGAIAALKIVTQLDSKNPNAHAYLGFVYLYNLQAKLAEQALKPALELNPNQPEFKILTGVSQLMQGNFIQAWQNLQVLNKINS</sequence>
<keyword evidence="4" id="KW-0808">Transferase</keyword>
<dbReference type="Pfam" id="PF02366">
    <property type="entry name" value="PMT"/>
    <property type="match status" value="1"/>
</dbReference>
<evidence type="ECO:0000256" key="2">
    <source>
        <dbReference type="ARBA" id="ARBA00022475"/>
    </source>
</evidence>
<organism evidence="11 12">
    <name type="scientific">Planktothrix agardhii (strain NIVA-CYA 126/8)</name>
    <dbReference type="NCBI Taxonomy" id="388467"/>
    <lineage>
        <taxon>Bacteria</taxon>
        <taxon>Bacillati</taxon>
        <taxon>Cyanobacteriota</taxon>
        <taxon>Cyanophyceae</taxon>
        <taxon>Oscillatoriophycideae</taxon>
        <taxon>Oscillatoriales</taxon>
        <taxon>Microcoleaceae</taxon>
        <taxon>Planktothrix</taxon>
    </lineage>
</organism>
<keyword evidence="7 9" id="KW-0472">Membrane</keyword>
<feature type="transmembrane region" description="Helical" evidence="9">
    <location>
        <begin position="344"/>
        <end position="363"/>
    </location>
</feature>
<dbReference type="Gene3D" id="1.25.40.10">
    <property type="entry name" value="Tetratricopeptide repeat domain"/>
    <property type="match status" value="1"/>
</dbReference>
<dbReference type="SUPFAM" id="SSF48452">
    <property type="entry name" value="TPR-like"/>
    <property type="match status" value="1"/>
</dbReference>
<gene>
    <name evidence="11" type="ORF">A19Y_2394</name>
</gene>
<feature type="transmembrane region" description="Helical" evidence="9">
    <location>
        <begin position="118"/>
        <end position="138"/>
    </location>
</feature>
<dbReference type="GO" id="GO:0016763">
    <property type="term" value="F:pentosyltransferase activity"/>
    <property type="evidence" value="ECO:0007669"/>
    <property type="project" value="TreeGrafter"/>
</dbReference>
<evidence type="ECO:0000256" key="5">
    <source>
        <dbReference type="ARBA" id="ARBA00022692"/>
    </source>
</evidence>
<dbReference type="EMBL" id="CM002803">
    <property type="protein sequence ID" value="KEI67315.1"/>
    <property type="molecule type" value="Genomic_DNA"/>
</dbReference>
<keyword evidence="12" id="KW-1185">Reference proteome</keyword>
<comment type="subcellular location">
    <subcellularLocation>
        <location evidence="1">Cell membrane</location>
        <topology evidence="1">Multi-pass membrane protein</topology>
    </subcellularLocation>
</comment>
<evidence type="ECO:0000256" key="8">
    <source>
        <dbReference type="PROSITE-ProRule" id="PRU00339"/>
    </source>
</evidence>
<evidence type="ECO:0000313" key="11">
    <source>
        <dbReference type="EMBL" id="KEI67315.1"/>
    </source>
</evidence>
<feature type="transmembrane region" description="Helical" evidence="9">
    <location>
        <begin position="375"/>
        <end position="393"/>
    </location>
</feature>
<evidence type="ECO:0000256" key="4">
    <source>
        <dbReference type="ARBA" id="ARBA00022679"/>
    </source>
</evidence>
<dbReference type="Proteomes" id="UP000027395">
    <property type="component" value="Chromosome"/>
</dbReference>
<dbReference type="GO" id="GO:0000030">
    <property type="term" value="F:mannosyltransferase activity"/>
    <property type="evidence" value="ECO:0007669"/>
    <property type="project" value="InterPro"/>
</dbReference>
<keyword evidence="5 9" id="KW-0812">Transmembrane</keyword>
<proteinExistence type="predicted"/>
<feature type="transmembrane region" description="Helical" evidence="9">
    <location>
        <begin position="244"/>
        <end position="262"/>
    </location>
</feature>
<dbReference type="GO" id="GO:0009103">
    <property type="term" value="P:lipopolysaccharide biosynthetic process"/>
    <property type="evidence" value="ECO:0007669"/>
    <property type="project" value="UniProtKB-ARBA"/>
</dbReference>
<feature type="transmembrane region" description="Helical" evidence="9">
    <location>
        <begin position="168"/>
        <end position="187"/>
    </location>
</feature>
<dbReference type="STRING" id="388467.A19Y_2394"/>
<keyword evidence="8" id="KW-0802">TPR repeat</keyword>
<evidence type="ECO:0000259" key="10">
    <source>
        <dbReference type="Pfam" id="PF02366"/>
    </source>
</evidence>
<evidence type="ECO:0000256" key="1">
    <source>
        <dbReference type="ARBA" id="ARBA00004651"/>
    </source>
</evidence>
<evidence type="ECO:0000256" key="6">
    <source>
        <dbReference type="ARBA" id="ARBA00022989"/>
    </source>
</evidence>
<dbReference type="InterPro" id="IPR011990">
    <property type="entry name" value="TPR-like_helical_dom_sf"/>
</dbReference>
<dbReference type="GO" id="GO:0006493">
    <property type="term" value="P:protein O-linked glycosylation"/>
    <property type="evidence" value="ECO:0007669"/>
    <property type="project" value="InterPro"/>
</dbReference>
<evidence type="ECO:0000256" key="9">
    <source>
        <dbReference type="SAM" id="Phobius"/>
    </source>
</evidence>
<name>A0A073CTK1_PLAA1</name>
<dbReference type="InterPro" id="IPR050297">
    <property type="entry name" value="LipidA_mod_glycosyltrf_83"/>
</dbReference>
<feature type="transmembrane region" description="Helical" evidence="9">
    <location>
        <begin position="30"/>
        <end position="48"/>
    </location>
</feature>
<dbReference type="eggNOG" id="COG1807">
    <property type="taxonomic scope" value="Bacteria"/>
</dbReference>
<dbReference type="PROSITE" id="PS50005">
    <property type="entry name" value="TPR"/>
    <property type="match status" value="1"/>
</dbReference>
<reference evidence="11 12" key="1">
    <citation type="journal article" date="2014" name="Appl. Environ. Microbiol.">
        <title>Elucidation of insertion elements encoded on plasmids and in vitro construction of shuttle vectors from the toxic cyanobacterium Planktothrix.</title>
        <authorList>
            <person name="Christiansen G."/>
            <person name="Goesmann A."/>
            <person name="Kurmayer R."/>
        </authorList>
    </citation>
    <scope>NUCLEOTIDE SEQUENCE [LARGE SCALE GENOMIC DNA]</scope>
    <source>
        <strain evidence="11 12">NIVA-CYA 126/8</strain>
    </source>
</reference>
<dbReference type="PANTHER" id="PTHR33908">
    <property type="entry name" value="MANNOSYLTRANSFERASE YKCB-RELATED"/>
    <property type="match status" value="1"/>
</dbReference>
<dbReference type="AlphaFoldDB" id="A0A073CTK1"/>
<evidence type="ECO:0000256" key="3">
    <source>
        <dbReference type="ARBA" id="ARBA00022676"/>
    </source>
</evidence>
<feature type="repeat" description="TPR" evidence="8">
    <location>
        <begin position="800"/>
        <end position="833"/>
    </location>
</feature>
<keyword evidence="3" id="KW-0328">Glycosyltransferase</keyword>
<dbReference type="PATRIC" id="fig|388467.6.peg.2344"/>
<accession>A0A073CTK1</accession>
<feature type="transmembrane region" description="Helical" evidence="9">
    <location>
        <begin position="405"/>
        <end position="425"/>
    </location>
</feature>
<protein>
    <recommendedName>
        <fullName evidence="10">ArnT-like N-terminal domain-containing protein</fullName>
    </recommendedName>
</protein>
<dbReference type="InterPro" id="IPR003342">
    <property type="entry name" value="ArnT-like_N"/>
</dbReference>
<dbReference type="GO" id="GO:0005886">
    <property type="term" value="C:plasma membrane"/>
    <property type="evidence" value="ECO:0007669"/>
    <property type="project" value="UniProtKB-SubCell"/>
</dbReference>
<dbReference type="InterPro" id="IPR019734">
    <property type="entry name" value="TPR_rpt"/>
</dbReference>
<dbReference type="eggNOG" id="COG0457">
    <property type="taxonomic scope" value="Bacteria"/>
</dbReference>
<evidence type="ECO:0000313" key="12">
    <source>
        <dbReference type="Proteomes" id="UP000027395"/>
    </source>
</evidence>
<feature type="transmembrane region" description="Helical" evidence="9">
    <location>
        <begin position="199"/>
        <end position="215"/>
    </location>
</feature>
<feature type="transmembrane region" description="Helical" evidence="9">
    <location>
        <begin position="302"/>
        <end position="323"/>
    </location>
</feature>
<evidence type="ECO:0000256" key="7">
    <source>
        <dbReference type="ARBA" id="ARBA00023136"/>
    </source>
</evidence>